<dbReference type="InterPro" id="IPR004360">
    <property type="entry name" value="Glyas_Fos-R_dOase_dom"/>
</dbReference>
<proteinExistence type="predicted"/>
<dbReference type="Proteomes" id="UP000095658">
    <property type="component" value="Unassembled WGS sequence"/>
</dbReference>
<dbReference type="AlphaFoldDB" id="A0A1E7DNF7"/>
<gene>
    <name evidence="2" type="ORF">BA724_10125</name>
</gene>
<dbReference type="InterPro" id="IPR029068">
    <property type="entry name" value="Glyas_Bleomycin-R_OHBP_Dase"/>
</dbReference>
<evidence type="ECO:0000259" key="1">
    <source>
        <dbReference type="PROSITE" id="PS51819"/>
    </source>
</evidence>
<evidence type="ECO:0000313" key="2">
    <source>
        <dbReference type="EMBL" id="OES44612.1"/>
    </source>
</evidence>
<comment type="caution">
    <text evidence="2">The sequence shown here is derived from an EMBL/GenBank/DDBJ whole genome shotgun (WGS) entry which is preliminary data.</text>
</comment>
<reference evidence="2 3" key="1">
    <citation type="submission" date="2016-06" db="EMBL/GenBank/DDBJ databases">
        <title>Domibacillus iocasae genome sequencing.</title>
        <authorList>
            <person name="Verma A."/>
            <person name="Pal Y."/>
            <person name="Ojha A.K."/>
            <person name="Krishnamurthi S."/>
        </authorList>
    </citation>
    <scope>NUCLEOTIDE SEQUENCE [LARGE SCALE GENOMIC DNA]</scope>
    <source>
        <strain evidence="2 3">DSM 29979</strain>
    </source>
</reference>
<dbReference type="Pfam" id="PF00903">
    <property type="entry name" value="Glyoxalase"/>
    <property type="match status" value="1"/>
</dbReference>
<organism evidence="2 3">
    <name type="scientific">Domibacillus iocasae</name>
    <dbReference type="NCBI Taxonomy" id="1714016"/>
    <lineage>
        <taxon>Bacteria</taxon>
        <taxon>Bacillati</taxon>
        <taxon>Bacillota</taxon>
        <taxon>Bacilli</taxon>
        <taxon>Bacillales</taxon>
        <taxon>Bacillaceae</taxon>
        <taxon>Domibacillus</taxon>
    </lineage>
</organism>
<dbReference type="STRING" id="1714016.BA724_10125"/>
<dbReference type="InterPro" id="IPR037523">
    <property type="entry name" value="VOC_core"/>
</dbReference>
<keyword evidence="3" id="KW-1185">Reference proteome</keyword>
<name>A0A1E7DNF7_9BACI</name>
<feature type="domain" description="VOC" evidence="1">
    <location>
        <begin position="6"/>
        <end position="125"/>
    </location>
</feature>
<protein>
    <submittedName>
        <fullName evidence="2">Glyoxalase</fullName>
    </submittedName>
</protein>
<dbReference type="SUPFAM" id="SSF54593">
    <property type="entry name" value="Glyoxalase/Bleomycin resistance protein/Dihydroxybiphenyl dioxygenase"/>
    <property type="match status" value="1"/>
</dbReference>
<dbReference type="OrthoDB" id="9800322at2"/>
<dbReference type="PANTHER" id="PTHR46142">
    <property type="match status" value="1"/>
</dbReference>
<dbReference type="RefSeq" id="WP_069939202.1">
    <property type="nucleotide sequence ID" value="NZ_MAMP01000022.1"/>
</dbReference>
<sequence>MITYEQLHHVSLNVTDLAKSKKFYGQVLCLQELLRPPFDFEGAWYAVGNQQIHLLVLPESQTIRRDRSLSSREGHFALRVKSYEDTLDWLKKHEVNVLEKPNSISGFAQLFVADPDGNLIELNVERSSF</sequence>
<dbReference type="PROSITE" id="PS51819">
    <property type="entry name" value="VOC"/>
    <property type="match status" value="1"/>
</dbReference>
<evidence type="ECO:0000313" key="3">
    <source>
        <dbReference type="Proteomes" id="UP000095658"/>
    </source>
</evidence>
<dbReference type="EMBL" id="MAMP01000022">
    <property type="protein sequence ID" value="OES44612.1"/>
    <property type="molecule type" value="Genomic_DNA"/>
</dbReference>
<dbReference type="PANTHER" id="PTHR46142:SF3">
    <property type="entry name" value="F18B13.24 PROTEIN"/>
    <property type="match status" value="1"/>
</dbReference>
<dbReference type="Gene3D" id="3.10.180.10">
    <property type="entry name" value="2,3-Dihydroxybiphenyl 1,2-Dioxygenase, domain 1"/>
    <property type="match status" value="1"/>
</dbReference>
<accession>A0A1E7DNF7</accession>